<evidence type="ECO:0000259" key="7">
    <source>
        <dbReference type="PROSITE" id="PS50937"/>
    </source>
</evidence>
<protein>
    <submittedName>
        <fullName evidence="8">Cu(I)-responsive transcriptional regulator</fullName>
    </submittedName>
</protein>
<dbReference type="EMBL" id="JAHWXT010000001">
    <property type="protein sequence ID" value="MCF0263621.1"/>
    <property type="molecule type" value="Genomic_DNA"/>
</dbReference>
<evidence type="ECO:0000256" key="5">
    <source>
        <dbReference type="ARBA" id="ARBA00023163"/>
    </source>
</evidence>
<dbReference type="NCBIfam" id="TIGR02044">
    <property type="entry name" value="CueR"/>
    <property type="match status" value="1"/>
</dbReference>
<dbReference type="InterPro" id="IPR047057">
    <property type="entry name" value="MerR_fam"/>
</dbReference>
<dbReference type="Pfam" id="PF09278">
    <property type="entry name" value="MerR-DNA-bind"/>
    <property type="match status" value="1"/>
</dbReference>
<evidence type="ECO:0000313" key="8">
    <source>
        <dbReference type="EMBL" id="MCF0263621.1"/>
    </source>
</evidence>
<dbReference type="GO" id="GO:0003677">
    <property type="term" value="F:DNA binding"/>
    <property type="evidence" value="ECO:0007669"/>
    <property type="project" value="UniProtKB-KW"/>
</dbReference>
<keyword evidence="4" id="KW-0238">DNA-binding</keyword>
<evidence type="ECO:0000256" key="2">
    <source>
        <dbReference type="ARBA" id="ARBA00022490"/>
    </source>
</evidence>
<dbReference type="InterPro" id="IPR000551">
    <property type="entry name" value="MerR-type_HTH_dom"/>
</dbReference>
<evidence type="ECO:0000256" key="6">
    <source>
        <dbReference type="SAM" id="Coils"/>
    </source>
</evidence>
<dbReference type="PROSITE" id="PS50937">
    <property type="entry name" value="HTH_MERR_2"/>
    <property type="match status" value="1"/>
</dbReference>
<dbReference type="CDD" id="cd01108">
    <property type="entry name" value="HTH_CueR"/>
    <property type="match status" value="1"/>
</dbReference>
<dbReference type="PROSITE" id="PS00552">
    <property type="entry name" value="HTH_MERR_1"/>
    <property type="match status" value="1"/>
</dbReference>
<comment type="caution">
    <text evidence="8">The sequence shown here is derived from an EMBL/GenBank/DDBJ whole genome shotgun (WGS) entry which is preliminary data.</text>
</comment>
<dbReference type="Gene3D" id="1.10.1660.10">
    <property type="match status" value="1"/>
</dbReference>
<dbReference type="AlphaFoldDB" id="A0A8X8KE86"/>
<reference evidence="8" key="1">
    <citation type="submission" date="2021-07" db="EMBL/GenBank/DDBJ databases">
        <authorList>
            <person name="Fernandez M."/>
            <person name="Pereira P."/>
            <person name="Torres Tejerizo G.A."/>
            <person name="Gonzalez P."/>
            <person name="Agostini E."/>
        </authorList>
    </citation>
    <scope>NUCLEOTIDE SEQUENCE</scope>
    <source>
        <strain evidence="8">SFC 500-1A</strain>
    </source>
</reference>
<dbReference type="GO" id="GO:0003700">
    <property type="term" value="F:DNA-binding transcription factor activity"/>
    <property type="evidence" value="ECO:0007669"/>
    <property type="project" value="InterPro"/>
</dbReference>
<gene>
    <name evidence="8" type="primary">cueR</name>
    <name evidence="8" type="ORF">KW868_03955</name>
</gene>
<keyword evidence="6" id="KW-0175">Coiled coil</keyword>
<dbReference type="RefSeq" id="WP_234622762.1">
    <property type="nucleotide sequence ID" value="NZ_DAIOIM010000045.1"/>
</dbReference>
<accession>A0A8X8KE86</accession>
<evidence type="ECO:0000256" key="4">
    <source>
        <dbReference type="ARBA" id="ARBA00023125"/>
    </source>
</evidence>
<dbReference type="Pfam" id="PF00376">
    <property type="entry name" value="MerR"/>
    <property type="match status" value="1"/>
</dbReference>
<dbReference type="InterPro" id="IPR009061">
    <property type="entry name" value="DNA-bd_dom_put_sf"/>
</dbReference>
<dbReference type="SUPFAM" id="SSF46955">
    <property type="entry name" value="Putative DNA-binding domain"/>
    <property type="match status" value="1"/>
</dbReference>
<proteinExistence type="predicted"/>
<feature type="coiled-coil region" evidence="6">
    <location>
        <begin position="81"/>
        <end position="108"/>
    </location>
</feature>
<dbReference type="GO" id="GO:0005507">
    <property type="term" value="F:copper ion binding"/>
    <property type="evidence" value="ECO:0007669"/>
    <property type="project" value="InterPro"/>
</dbReference>
<dbReference type="PANTHER" id="PTHR30204:SF94">
    <property type="entry name" value="HEAVY METAL-DEPENDENT TRANSCRIPTIONAL REGULATOR HI_0293-RELATED"/>
    <property type="match status" value="1"/>
</dbReference>
<dbReference type="InterPro" id="IPR015358">
    <property type="entry name" value="Tscrpt_reg_MerR_DNA-bd"/>
</dbReference>
<keyword evidence="2" id="KW-0963">Cytoplasm</keyword>
<organism evidence="8 9">
    <name type="scientific">Acinetobacter guillouiae</name>
    <name type="common">Acinetobacter genomosp. 11</name>
    <dbReference type="NCBI Taxonomy" id="106649"/>
    <lineage>
        <taxon>Bacteria</taxon>
        <taxon>Pseudomonadati</taxon>
        <taxon>Pseudomonadota</taxon>
        <taxon>Gammaproteobacteria</taxon>
        <taxon>Moraxellales</taxon>
        <taxon>Moraxellaceae</taxon>
        <taxon>Acinetobacter</taxon>
    </lineage>
</organism>
<name>A0A8X8KE86_ACIGI</name>
<keyword evidence="5" id="KW-0804">Transcription</keyword>
<evidence type="ECO:0000256" key="1">
    <source>
        <dbReference type="ARBA" id="ARBA00004496"/>
    </source>
</evidence>
<feature type="domain" description="HTH merR-type" evidence="7">
    <location>
        <begin position="1"/>
        <end position="69"/>
    </location>
</feature>
<evidence type="ECO:0000313" key="9">
    <source>
        <dbReference type="Proteomes" id="UP000887320"/>
    </source>
</evidence>
<dbReference type="InterPro" id="IPR011789">
    <property type="entry name" value="CueR"/>
</dbReference>
<dbReference type="SMART" id="SM00422">
    <property type="entry name" value="HTH_MERR"/>
    <property type="match status" value="1"/>
</dbReference>
<dbReference type="Proteomes" id="UP000887320">
    <property type="component" value="Unassembled WGS sequence"/>
</dbReference>
<dbReference type="PANTHER" id="PTHR30204">
    <property type="entry name" value="REDOX-CYCLING DRUG-SENSING TRANSCRIPTIONAL ACTIVATOR SOXR"/>
    <property type="match status" value="1"/>
</dbReference>
<dbReference type="PRINTS" id="PR00040">
    <property type="entry name" value="HTHMERR"/>
</dbReference>
<dbReference type="GO" id="GO:0005737">
    <property type="term" value="C:cytoplasm"/>
    <property type="evidence" value="ECO:0007669"/>
    <property type="project" value="UniProtKB-SubCell"/>
</dbReference>
<sequence>MNIGKLSQTVGISAKMIRYYEQIGLIPAVGRSNAGYRSYSDQDAERLKFIRSSRSLGFSVAEIADLLDLWNNKNRHSADVKQLALSHIEKLEIRITELQKMTNTLQNLINCCAGDHRPNCPILEGLQKQDIELQENYHQNDSLSVSPLAQQKAK</sequence>
<comment type="subcellular location">
    <subcellularLocation>
        <location evidence="1">Cytoplasm</location>
    </subcellularLocation>
</comment>
<keyword evidence="3" id="KW-0805">Transcription regulation</keyword>
<dbReference type="GO" id="GO:0045893">
    <property type="term" value="P:positive regulation of DNA-templated transcription"/>
    <property type="evidence" value="ECO:0007669"/>
    <property type="project" value="InterPro"/>
</dbReference>
<evidence type="ECO:0000256" key="3">
    <source>
        <dbReference type="ARBA" id="ARBA00023015"/>
    </source>
</evidence>